<dbReference type="CDD" id="cd05402">
    <property type="entry name" value="NT_PAP_TUTase"/>
    <property type="match status" value="1"/>
</dbReference>
<dbReference type="InterPro" id="IPR045862">
    <property type="entry name" value="Trf4-like"/>
</dbReference>
<evidence type="ECO:0000256" key="1">
    <source>
        <dbReference type="PROSITE-ProRule" id="PRU00723"/>
    </source>
</evidence>
<dbReference type="SUPFAM" id="SSF81301">
    <property type="entry name" value="Nucleotidyltransferase"/>
    <property type="match status" value="1"/>
</dbReference>
<dbReference type="OrthoDB" id="273917at2759"/>
<feature type="compositionally biased region" description="Basic residues" evidence="2">
    <location>
        <begin position="282"/>
        <end position="299"/>
    </location>
</feature>
<dbReference type="GO" id="GO:0031123">
    <property type="term" value="P:RNA 3'-end processing"/>
    <property type="evidence" value="ECO:0007669"/>
    <property type="project" value="TreeGrafter"/>
</dbReference>
<dbReference type="GO" id="GO:1990817">
    <property type="term" value="F:poly(A) RNA polymerase activity"/>
    <property type="evidence" value="ECO:0007669"/>
    <property type="project" value="InterPro"/>
</dbReference>
<feature type="compositionally biased region" description="Basic residues" evidence="2">
    <location>
        <begin position="484"/>
        <end position="494"/>
    </location>
</feature>
<feature type="region of interest" description="Disordered" evidence="2">
    <location>
        <begin position="62"/>
        <end position="119"/>
    </location>
</feature>
<dbReference type="InterPro" id="IPR010996">
    <property type="entry name" value="HHH_MUS81"/>
</dbReference>
<dbReference type="GO" id="GO:0005730">
    <property type="term" value="C:nucleolus"/>
    <property type="evidence" value="ECO:0007669"/>
    <property type="project" value="TreeGrafter"/>
</dbReference>
<feature type="zinc finger region" description="C3H1-type" evidence="1">
    <location>
        <begin position="300"/>
        <end position="328"/>
    </location>
</feature>
<dbReference type="Proteomes" id="UP000052943">
    <property type="component" value="Unassembled WGS sequence"/>
</dbReference>
<dbReference type="PROSITE" id="PS50103">
    <property type="entry name" value="ZF_C3H1"/>
    <property type="match status" value="1"/>
</dbReference>
<dbReference type="GO" id="GO:0043634">
    <property type="term" value="P:polyadenylation-dependent ncRNA catabolic process"/>
    <property type="evidence" value="ECO:0007669"/>
    <property type="project" value="TreeGrafter"/>
</dbReference>
<keyword evidence="1" id="KW-0862">Zinc</keyword>
<evidence type="ECO:0000313" key="5">
    <source>
        <dbReference type="Proteomes" id="UP000052943"/>
    </source>
</evidence>
<feature type="region of interest" description="Disordered" evidence="2">
    <location>
        <begin position="243"/>
        <end position="299"/>
    </location>
</feature>
<feature type="domain" description="C3H1-type" evidence="3">
    <location>
        <begin position="300"/>
        <end position="328"/>
    </location>
</feature>
<dbReference type="AlphaFoldDB" id="A0A0W8CU06"/>
<dbReference type="InterPro" id="IPR043519">
    <property type="entry name" value="NT_sf"/>
</dbReference>
<dbReference type="InterPro" id="IPR000571">
    <property type="entry name" value="Znf_CCCH"/>
</dbReference>
<feature type="compositionally biased region" description="Basic and acidic residues" evidence="2">
    <location>
        <begin position="244"/>
        <end position="258"/>
    </location>
</feature>
<dbReference type="STRING" id="4790.A0A0W8CU06"/>
<feature type="region of interest" description="Disordered" evidence="2">
    <location>
        <begin position="358"/>
        <end position="415"/>
    </location>
</feature>
<feature type="compositionally biased region" description="Polar residues" evidence="2">
    <location>
        <begin position="474"/>
        <end position="483"/>
    </location>
</feature>
<dbReference type="Pfam" id="PF25585">
    <property type="entry name" value="zf-CCCH_DUS3L"/>
    <property type="match status" value="1"/>
</dbReference>
<evidence type="ECO:0000256" key="2">
    <source>
        <dbReference type="SAM" id="MobiDB-lite"/>
    </source>
</evidence>
<sequence length="911" mass="102414">MSSREASKKAAKELLALCTKEGVKIPTDPVNAAVEAGTMLNATRENGEFQLDAALKEMIKKFGAKESASPKKKGKTDVKTEKKTGRKRKSAEVKDEDGDDADEDEKKTKKPRKKAEATCEDNQALADAFAELSGFEFKRGEKFKGGTWSKVAKAIRDCETKLTCGKDALKLKGVGKSSAAKIDEFLETGTLEKLEEYRAGNAYTHSSFGQPNRTTRGSSIVIQNRFMQRGEVAVASAYETPSSHFDDKEFTDMPEHRWPPPPPPRAVLTPPSPPSDDQERHHQYRHSGVHRHNNKNNKFRKHNQPCLRFVSGYGCSFGDNCRYSHDLGAYYPAYYETTRYDDPIWSGVYAMPRQMHQNYPQRQHPRPVNPPPMPKRDPARPSSLFDLPPQRQRASSFANHFKSQDNQSDEAPALPGGKLLFKDAVLKQSTVKPSERKQHVSTTSKVTEESGCNDEHRYSDEETMTPENEEADSKLQTPMSQQNQRRKKNMRLRKCASGGTMSNRDSAEFYLNRNYLLNQADRDADLIRAEQQLLLREQQYYRHPVSAAQQLHSMSPSYTRYLAEEQFHSNLSRQAEAFVDYVDTTLALMETHQQQAIDSLQELVRSLWPDALIDIYGSSYTQLALPVSDIDCVLVARSLAGERPLVILEALAAEVERQPWTKKLELLGSAKIPVLKMTYSLNPTEQDVLLDLTCGHSVGHTGLGARDLIYSLQTEMPALRPLVLILKSHLVNNNLNCAFTGGISSYVLVILVVRFLQACGDTHVRSFASNTGGKVRGGNRRRSYSENASVSDFPEELAYVSSLSDAVVQPKWCYTFSRGGRVTWYTGIGSLLTLFLETYITFDYRRFGISIENEGDFFLLPLDKIVPMQCSVVIPYVADPIKPGRSICNCFRMHEVRQCACVHIYSFESGA</sequence>
<dbReference type="SUPFAM" id="SSF81631">
    <property type="entry name" value="PAP/OAS1 substrate-binding domain"/>
    <property type="match status" value="1"/>
</dbReference>
<dbReference type="PANTHER" id="PTHR23092">
    <property type="entry name" value="POLY(A) RNA POLYMERASE"/>
    <property type="match status" value="1"/>
</dbReference>
<feature type="compositionally biased region" description="Pro residues" evidence="2">
    <location>
        <begin position="259"/>
        <end position="274"/>
    </location>
</feature>
<dbReference type="Gene3D" id="3.30.460.10">
    <property type="entry name" value="Beta Polymerase, domain 2"/>
    <property type="match status" value="1"/>
</dbReference>
<feature type="region of interest" description="Disordered" evidence="2">
    <location>
        <begin position="429"/>
        <end position="500"/>
    </location>
</feature>
<dbReference type="GO" id="GO:0003729">
    <property type="term" value="F:mRNA binding"/>
    <property type="evidence" value="ECO:0007669"/>
    <property type="project" value="TreeGrafter"/>
</dbReference>
<feature type="compositionally biased region" description="Acidic residues" evidence="2">
    <location>
        <begin position="94"/>
        <end position="103"/>
    </location>
</feature>
<feature type="compositionally biased region" description="Acidic residues" evidence="2">
    <location>
        <begin position="461"/>
        <end position="470"/>
    </location>
</feature>
<proteinExistence type="predicted"/>
<dbReference type="PANTHER" id="PTHR23092:SF15">
    <property type="entry name" value="INACTIVE NON-CANONICAL POLY(A) RNA POLYMERASE PROTEIN TRF4-2-RELATED"/>
    <property type="match status" value="1"/>
</dbReference>
<gene>
    <name evidence="4" type="ORF">AM587_10017373</name>
</gene>
<evidence type="ECO:0000313" key="4">
    <source>
        <dbReference type="EMBL" id="KUF87744.1"/>
    </source>
</evidence>
<dbReference type="SUPFAM" id="SSF47802">
    <property type="entry name" value="DNA polymerase beta, N-terminal domain-like"/>
    <property type="match status" value="1"/>
</dbReference>
<dbReference type="GO" id="GO:0008270">
    <property type="term" value="F:zinc ion binding"/>
    <property type="evidence" value="ECO:0007669"/>
    <property type="project" value="UniProtKB-KW"/>
</dbReference>
<evidence type="ECO:0000259" key="3">
    <source>
        <dbReference type="PROSITE" id="PS50103"/>
    </source>
</evidence>
<reference evidence="4 5" key="1">
    <citation type="submission" date="2015-11" db="EMBL/GenBank/DDBJ databases">
        <title>Genomes and virulence difference between two physiological races of Phytophthora nicotianae.</title>
        <authorList>
            <person name="Liu H."/>
            <person name="Ma X."/>
            <person name="Yu H."/>
            <person name="Fang D."/>
            <person name="Li Y."/>
            <person name="Wang X."/>
            <person name="Wang W."/>
            <person name="Dong Y."/>
            <person name="Xiao B."/>
        </authorList>
    </citation>
    <scope>NUCLEOTIDE SEQUENCE [LARGE SCALE GENOMIC DNA]</scope>
    <source>
        <strain evidence="5">race 0</strain>
    </source>
</reference>
<dbReference type="Pfam" id="PF14716">
    <property type="entry name" value="HHH_8"/>
    <property type="match status" value="1"/>
</dbReference>
<dbReference type="InterPro" id="IPR027421">
    <property type="entry name" value="DNA_pol_lamdba_lyase_dom_sf"/>
</dbReference>
<accession>A0A0W8CU06</accession>
<dbReference type="GO" id="GO:0031499">
    <property type="term" value="C:TRAMP complex"/>
    <property type="evidence" value="ECO:0007669"/>
    <property type="project" value="TreeGrafter"/>
</dbReference>
<dbReference type="EMBL" id="LNFO01001974">
    <property type="protein sequence ID" value="KUF87744.1"/>
    <property type="molecule type" value="Genomic_DNA"/>
</dbReference>
<dbReference type="Pfam" id="PF22600">
    <property type="entry name" value="MTPAP-like_central"/>
    <property type="match status" value="1"/>
</dbReference>
<dbReference type="Gene3D" id="1.10.1410.10">
    <property type="match status" value="1"/>
</dbReference>
<name>A0A0W8CU06_PHYNI</name>
<keyword evidence="1" id="KW-0479">Metal-binding</keyword>
<organism evidence="4 5">
    <name type="scientific">Phytophthora nicotianae</name>
    <name type="common">Potato buckeye rot agent</name>
    <name type="synonym">Phytophthora parasitica</name>
    <dbReference type="NCBI Taxonomy" id="4792"/>
    <lineage>
        <taxon>Eukaryota</taxon>
        <taxon>Sar</taxon>
        <taxon>Stramenopiles</taxon>
        <taxon>Oomycota</taxon>
        <taxon>Peronosporomycetes</taxon>
        <taxon>Peronosporales</taxon>
        <taxon>Peronosporaceae</taxon>
        <taxon>Phytophthora</taxon>
    </lineage>
</organism>
<keyword evidence="1" id="KW-0863">Zinc-finger</keyword>
<dbReference type="InterPro" id="IPR054708">
    <property type="entry name" value="MTPAP-like_central"/>
</dbReference>
<comment type="caution">
    <text evidence="4">The sequence shown here is derived from an EMBL/GenBank/DDBJ whole genome shotgun (WGS) entry which is preliminary data.</text>
</comment>
<dbReference type="Gene3D" id="1.10.150.110">
    <property type="entry name" value="DNA polymerase beta, N-terminal domain-like"/>
    <property type="match status" value="1"/>
</dbReference>
<protein>
    <submittedName>
        <fullName evidence="4">Poly(A) RNA polymerase protein 2</fullName>
    </submittedName>
</protein>